<dbReference type="FunFam" id="2.60.120.970:FF:000028">
    <property type="entry name" value="Inhibin subunit beta C"/>
    <property type="match status" value="1"/>
</dbReference>
<comment type="function">
    <text evidence="1">Inhibins and activins inhibit and activate, respectively, the secretion of follitropin by the pituitary gland. Inhibins/activins are involved in regulating a number of diverse functions such as hypothalamic and pituitary hormone secretion, gonadal hormone secretion, germ cell development and maturation, erythroid differentiation, insulin secretion, nerve cell survival, embryonic axial development or bone growth, depending on their subunit composition. Inhibins appear to oppose the functions of activins.</text>
</comment>
<dbReference type="Gene3D" id="2.60.120.970">
    <property type="match status" value="1"/>
</dbReference>
<dbReference type="GO" id="GO:0005615">
    <property type="term" value="C:extracellular space"/>
    <property type="evidence" value="ECO:0007669"/>
    <property type="project" value="TreeGrafter"/>
</dbReference>
<dbReference type="SUPFAM" id="SSF57501">
    <property type="entry name" value="Cystine-knot cytokines"/>
    <property type="match status" value="1"/>
</dbReference>
<dbReference type="OrthoDB" id="6516235at2759"/>
<feature type="chain" id="PRO_5013668267" evidence="12">
    <location>
        <begin position="24"/>
        <end position="367"/>
    </location>
</feature>
<evidence type="ECO:0000256" key="7">
    <source>
        <dbReference type="ARBA" id="ARBA00023030"/>
    </source>
</evidence>
<dbReference type="PRINTS" id="PR00672">
    <property type="entry name" value="INHIBINBC"/>
</dbReference>
<dbReference type="AlphaFoldDB" id="A0A2G9SEZ3"/>
<dbReference type="InterPro" id="IPR001839">
    <property type="entry name" value="TGF-b_C"/>
</dbReference>
<evidence type="ECO:0000313" key="14">
    <source>
        <dbReference type="EMBL" id="PIO38759.1"/>
    </source>
</evidence>
<evidence type="ECO:0000256" key="12">
    <source>
        <dbReference type="SAM" id="SignalP"/>
    </source>
</evidence>
<dbReference type="InterPro" id="IPR001318">
    <property type="entry name" value="Inhibin_betaC"/>
</dbReference>
<keyword evidence="6 12" id="KW-0732">Signal</keyword>
<evidence type="ECO:0000256" key="10">
    <source>
        <dbReference type="ARBA" id="ARBA00026046"/>
    </source>
</evidence>
<dbReference type="PANTHER" id="PTHR11848:SF6">
    <property type="entry name" value="INHIBIN BETA E CHAIN"/>
    <property type="match status" value="1"/>
</dbReference>
<proteinExistence type="inferred from homology"/>
<dbReference type="GO" id="GO:0005179">
    <property type="term" value="F:hormone activity"/>
    <property type="evidence" value="ECO:0007669"/>
    <property type="project" value="UniProtKB-KW"/>
</dbReference>
<accession>A0A2G9SEZ3</accession>
<organism evidence="14 15">
    <name type="scientific">Aquarana catesbeiana</name>
    <name type="common">American bullfrog</name>
    <name type="synonym">Rana catesbeiana</name>
    <dbReference type="NCBI Taxonomy" id="8400"/>
    <lineage>
        <taxon>Eukaryota</taxon>
        <taxon>Metazoa</taxon>
        <taxon>Chordata</taxon>
        <taxon>Craniata</taxon>
        <taxon>Vertebrata</taxon>
        <taxon>Euteleostomi</taxon>
        <taxon>Amphibia</taxon>
        <taxon>Batrachia</taxon>
        <taxon>Anura</taxon>
        <taxon>Neobatrachia</taxon>
        <taxon>Ranoidea</taxon>
        <taxon>Ranidae</taxon>
        <taxon>Aquarana</taxon>
    </lineage>
</organism>
<dbReference type="PROSITE" id="PS51362">
    <property type="entry name" value="TGF_BETA_2"/>
    <property type="match status" value="1"/>
</dbReference>
<evidence type="ECO:0000256" key="2">
    <source>
        <dbReference type="ARBA" id="ARBA00004613"/>
    </source>
</evidence>
<keyword evidence="9" id="KW-0325">Glycoprotein</keyword>
<evidence type="ECO:0000313" key="15">
    <source>
        <dbReference type="Proteomes" id="UP000228934"/>
    </source>
</evidence>
<dbReference type="GO" id="GO:0008083">
    <property type="term" value="F:growth factor activity"/>
    <property type="evidence" value="ECO:0007669"/>
    <property type="project" value="UniProtKB-KW"/>
</dbReference>
<dbReference type="GO" id="GO:0005125">
    <property type="term" value="F:cytokine activity"/>
    <property type="evidence" value="ECO:0007669"/>
    <property type="project" value="TreeGrafter"/>
</dbReference>
<dbReference type="InterPro" id="IPR001111">
    <property type="entry name" value="TGF-b_propeptide"/>
</dbReference>
<dbReference type="Pfam" id="PF00019">
    <property type="entry name" value="TGF_beta"/>
    <property type="match status" value="1"/>
</dbReference>
<dbReference type="PANTHER" id="PTHR11848">
    <property type="entry name" value="TGF-BETA FAMILY"/>
    <property type="match status" value="1"/>
</dbReference>
<comment type="subcellular location">
    <subcellularLocation>
        <location evidence="2">Secreted</location>
    </subcellularLocation>
</comment>
<dbReference type="InterPro" id="IPR029034">
    <property type="entry name" value="Cystine-knot_cytokine"/>
</dbReference>
<reference evidence="15" key="1">
    <citation type="journal article" date="2017" name="Nat. Commun.">
        <title>The North American bullfrog draft genome provides insight into hormonal regulation of long noncoding RNA.</title>
        <authorList>
            <person name="Hammond S.A."/>
            <person name="Warren R.L."/>
            <person name="Vandervalk B.P."/>
            <person name="Kucuk E."/>
            <person name="Khan H."/>
            <person name="Gibb E.A."/>
            <person name="Pandoh P."/>
            <person name="Kirk H."/>
            <person name="Zhao Y."/>
            <person name="Jones M."/>
            <person name="Mungall A.J."/>
            <person name="Coope R."/>
            <person name="Pleasance S."/>
            <person name="Moore R.A."/>
            <person name="Holt R.A."/>
            <person name="Round J.M."/>
            <person name="Ohora S."/>
            <person name="Walle B.V."/>
            <person name="Veldhoen N."/>
            <person name="Helbing C.C."/>
            <person name="Birol I."/>
        </authorList>
    </citation>
    <scope>NUCLEOTIDE SEQUENCE [LARGE SCALE GENOMIC DNA]</scope>
</reference>
<dbReference type="InterPro" id="IPR017948">
    <property type="entry name" value="TGFb_CS"/>
</dbReference>
<evidence type="ECO:0000256" key="4">
    <source>
        <dbReference type="ARBA" id="ARBA00022525"/>
    </source>
</evidence>
<dbReference type="CDD" id="cd19406">
    <property type="entry name" value="TGF_beta_INHBC_E"/>
    <property type="match status" value="1"/>
</dbReference>
<dbReference type="EMBL" id="KV924680">
    <property type="protein sequence ID" value="PIO38759.1"/>
    <property type="molecule type" value="Genomic_DNA"/>
</dbReference>
<keyword evidence="8" id="KW-1015">Disulfide bond</keyword>
<evidence type="ECO:0000256" key="11">
    <source>
        <dbReference type="RuleBase" id="RU000354"/>
    </source>
</evidence>
<evidence type="ECO:0000256" key="5">
    <source>
        <dbReference type="ARBA" id="ARBA00022702"/>
    </source>
</evidence>
<dbReference type="Proteomes" id="UP000228934">
    <property type="component" value="Unassembled WGS sequence"/>
</dbReference>
<dbReference type="Gene3D" id="2.10.90.10">
    <property type="entry name" value="Cystine-knot cytokines"/>
    <property type="match status" value="1"/>
</dbReference>
<evidence type="ECO:0000256" key="3">
    <source>
        <dbReference type="ARBA" id="ARBA00006656"/>
    </source>
</evidence>
<dbReference type="FunFam" id="2.10.90.10:FF:000005">
    <property type="entry name" value="Inhibin beta A chain"/>
    <property type="match status" value="1"/>
</dbReference>
<keyword evidence="4" id="KW-0964">Secreted</keyword>
<evidence type="ECO:0000256" key="6">
    <source>
        <dbReference type="ARBA" id="ARBA00022729"/>
    </source>
</evidence>
<name>A0A2G9SEZ3_AQUCT</name>
<feature type="domain" description="TGF-beta family profile" evidence="13">
    <location>
        <begin position="250"/>
        <end position="367"/>
    </location>
</feature>
<keyword evidence="7 11" id="KW-0339">Growth factor</keyword>
<sequence>MMTSHFQREGFFFYLLTLLGAWAASTQGGGRRTECPSCGVQDKDVMIEVAKQQILQKLHLKERPNITHPIPRGAVVNALRRLHLNKPRMEGLFGSSNWESDGDTSETDQQSYEIISFAESDYNESSTKLTFQFAKDNEQNVHVLQAHLWVFFKSNRTGQDSQTIRLHMIQEPKGTRTLISEKYLEPKWSGWQTFSLKQILQDFFDEENKSLKLELDCDGCQNIPFMVNPSDSHQPFLVAQAKVKEKSHHIAKRSLKCDQNSNLCCRKDYYVEFKDIGWNDWIIKPEGYQINYCMGLCPMHVAGAPGMAASFHTTVFNLIKANNIQTAVSSCCVPTKRRPLSMLYFDRNNNIVKTDIPDMIVDSCGCS</sequence>
<evidence type="ECO:0000256" key="9">
    <source>
        <dbReference type="ARBA" id="ARBA00023180"/>
    </source>
</evidence>
<evidence type="ECO:0000256" key="8">
    <source>
        <dbReference type="ARBA" id="ARBA00023157"/>
    </source>
</evidence>
<keyword evidence="15" id="KW-1185">Reference proteome</keyword>
<dbReference type="Pfam" id="PF00688">
    <property type="entry name" value="TGFb_propeptide"/>
    <property type="match status" value="1"/>
</dbReference>
<keyword evidence="5" id="KW-0372">Hormone</keyword>
<comment type="subunit">
    <text evidence="10">Homodimeric or heterodimeric through association with alpha and beta subunits, linked by one or more disulfide bonds. Inhibins are heterodimers of one alpha and one beta subunit. Activins are homo- or heterodimers of beta subunits only.</text>
</comment>
<dbReference type="InterPro" id="IPR015615">
    <property type="entry name" value="TGF-beta-rel"/>
</dbReference>
<dbReference type="SMART" id="SM00204">
    <property type="entry name" value="TGFB"/>
    <property type="match status" value="1"/>
</dbReference>
<evidence type="ECO:0000256" key="1">
    <source>
        <dbReference type="ARBA" id="ARBA00002588"/>
    </source>
</evidence>
<comment type="similarity">
    <text evidence="3 11">Belongs to the TGF-beta family.</text>
</comment>
<feature type="signal peptide" evidence="12">
    <location>
        <begin position="1"/>
        <end position="23"/>
    </location>
</feature>
<dbReference type="PROSITE" id="PS00250">
    <property type="entry name" value="TGF_BETA_1"/>
    <property type="match status" value="1"/>
</dbReference>
<evidence type="ECO:0000259" key="13">
    <source>
        <dbReference type="PROSITE" id="PS51362"/>
    </source>
</evidence>
<gene>
    <name evidence="14" type="ORF">AB205_0080100</name>
</gene>
<protein>
    <submittedName>
        <fullName evidence="14">Inhibin beta B chain</fullName>
    </submittedName>
</protein>